<dbReference type="PANTHER" id="PTHR35811:SF1">
    <property type="entry name" value="HTH OST-TYPE DOMAIN-CONTAINING PROTEIN"/>
    <property type="match status" value="1"/>
</dbReference>
<dbReference type="CDD" id="cd11297">
    <property type="entry name" value="PIN_LabA-like_N_1"/>
    <property type="match status" value="1"/>
</dbReference>
<evidence type="ECO:0000313" key="3">
    <source>
        <dbReference type="Proteomes" id="UP000254575"/>
    </source>
</evidence>
<accession>A0A380MNB5</accession>
<protein>
    <submittedName>
        <fullName evidence="2">NYN domain</fullName>
    </submittedName>
</protein>
<keyword evidence="3" id="KW-1185">Reference proteome</keyword>
<name>A0A380MNB5_9GAMM</name>
<dbReference type="OrthoDB" id="9783963at2"/>
<dbReference type="Pfam" id="PF01936">
    <property type="entry name" value="NYN"/>
    <property type="match status" value="1"/>
</dbReference>
<feature type="domain" description="HTH OST-type" evidence="1">
    <location>
        <begin position="174"/>
        <end position="250"/>
    </location>
</feature>
<dbReference type="Gene3D" id="3.30.420.610">
    <property type="entry name" value="LOTUS domain-like"/>
    <property type="match status" value="1"/>
</dbReference>
<proteinExistence type="predicted"/>
<dbReference type="InterPro" id="IPR025605">
    <property type="entry name" value="OST-HTH/LOTUS_dom"/>
</dbReference>
<dbReference type="PANTHER" id="PTHR35811">
    <property type="entry name" value="SLR1870 PROTEIN"/>
    <property type="match status" value="1"/>
</dbReference>
<sequence length="323" mass="35974">MEKQQKLAVLIDADNASAAVAEEMFAEIAKYGIASVKRIYGDWSSPTLGGWQKILLKYAIVPMQQFAYTKGKDATDMGLIIDAMDLLYSGTFDGFCLVSSDSDFTPLASRIRSAGLTVYGLGKKSTPEAFRNACDKFVYVENLQPTLNSVAQAVIAPPVLPETAANAPITRQPIEGGLKSLLFQALKNTAEDSSWSSVARIGNYLNQTHSDFDPRSYGYVKLSSMLKALEGVQHRYDDNNRSQMYFRKIPWSDFIPKIIEAHQKFADKNGRADIATMEKYLQPRLDIAAYGFADLNELLEKMHRAKVENGRVSISLEEKKDEQ</sequence>
<dbReference type="InterPro" id="IPR041966">
    <property type="entry name" value="LOTUS-like"/>
</dbReference>
<dbReference type="EMBL" id="UHIA01000003">
    <property type="protein sequence ID" value="SUO92583.1"/>
    <property type="molecule type" value="Genomic_DNA"/>
</dbReference>
<dbReference type="RefSeq" id="WP_115217906.1">
    <property type="nucleotide sequence ID" value="NZ_UHIA01000003.1"/>
</dbReference>
<dbReference type="GO" id="GO:0004540">
    <property type="term" value="F:RNA nuclease activity"/>
    <property type="evidence" value="ECO:0007669"/>
    <property type="project" value="InterPro"/>
</dbReference>
<dbReference type="PROSITE" id="PS51644">
    <property type="entry name" value="HTH_OST"/>
    <property type="match status" value="1"/>
</dbReference>
<organism evidence="2 3">
    <name type="scientific">Suttonella indologenes</name>
    <dbReference type="NCBI Taxonomy" id="13276"/>
    <lineage>
        <taxon>Bacteria</taxon>
        <taxon>Pseudomonadati</taxon>
        <taxon>Pseudomonadota</taxon>
        <taxon>Gammaproteobacteria</taxon>
        <taxon>Cardiobacteriales</taxon>
        <taxon>Cardiobacteriaceae</taxon>
        <taxon>Suttonella</taxon>
    </lineage>
</organism>
<dbReference type="InterPro" id="IPR021139">
    <property type="entry name" value="NYN"/>
</dbReference>
<dbReference type="AlphaFoldDB" id="A0A380MNB5"/>
<dbReference type="CDD" id="cd10146">
    <property type="entry name" value="LabA_like_C"/>
    <property type="match status" value="1"/>
</dbReference>
<evidence type="ECO:0000313" key="2">
    <source>
        <dbReference type="EMBL" id="SUO92583.1"/>
    </source>
</evidence>
<dbReference type="Proteomes" id="UP000254575">
    <property type="component" value="Unassembled WGS sequence"/>
</dbReference>
<evidence type="ECO:0000259" key="1">
    <source>
        <dbReference type="PROSITE" id="PS51644"/>
    </source>
</evidence>
<dbReference type="Pfam" id="PF12872">
    <property type="entry name" value="OST-HTH"/>
    <property type="match status" value="2"/>
</dbReference>
<reference evidence="2 3" key="1">
    <citation type="submission" date="2018-06" db="EMBL/GenBank/DDBJ databases">
        <authorList>
            <consortium name="Pathogen Informatics"/>
            <person name="Doyle S."/>
        </authorList>
    </citation>
    <scope>NUCLEOTIDE SEQUENCE [LARGE SCALE GENOMIC DNA]</scope>
    <source>
        <strain evidence="2 3">NCTC10717</strain>
    </source>
</reference>
<dbReference type="Gene3D" id="3.40.50.1010">
    <property type="entry name" value="5'-nuclease"/>
    <property type="match status" value="1"/>
</dbReference>
<gene>
    <name evidence="2" type="ORF">NCTC10717_00630</name>
</gene>